<dbReference type="EMBL" id="SLXL01000003">
    <property type="protein sequence ID" value="TCP25477.1"/>
    <property type="molecule type" value="Genomic_DNA"/>
</dbReference>
<proteinExistence type="predicted"/>
<comment type="caution">
    <text evidence="1">The sequence shown here is derived from an EMBL/GenBank/DDBJ whole genome shotgun (WGS) entry which is preliminary data.</text>
</comment>
<evidence type="ECO:0000313" key="1">
    <source>
        <dbReference type="EMBL" id="TCP25477.1"/>
    </source>
</evidence>
<gene>
    <name evidence="1" type="ORF">EV656_103229</name>
</gene>
<sequence length="113" mass="12101">MSGARRLSRKLVLEAPERVADGAGGFTETWVARGTLWAEVSPRTGGARTGQGVSLSRVGYRIVVRGAPVGAPSRPVPGQRFREGARLFAIRAVTEADPQGRYLTCFAEEEDAT</sequence>
<accession>A0A4R2NUA2</accession>
<dbReference type="AlphaFoldDB" id="A0A4R2NUA2"/>
<dbReference type="InterPro" id="IPR038666">
    <property type="entry name" value="SSP1_head-tail_sf"/>
</dbReference>
<dbReference type="RefSeq" id="WP_132601563.1">
    <property type="nucleotide sequence ID" value="NZ_NRRP01000022.1"/>
</dbReference>
<dbReference type="Pfam" id="PF05521">
    <property type="entry name" value="Phage_HCP"/>
    <property type="match status" value="1"/>
</dbReference>
<dbReference type="Proteomes" id="UP000295733">
    <property type="component" value="Unassembled WGS sequence"/>
</dbReference>
<dbReference type="Gene3D" id="2.40.10.270">
    <property type="entry name" value="Bacteriophage SPP1 head-tail adaptor protein"/>
    <property type="match status" value="1"/>
</dbReference>
<protein>
    <submittedName>
        <fullName evidence="1">Head-tail adaptor</fullName>
    </submittedName>
</protein>
<name>A0A4R2NUA2_RHOAD</name>
<evidence type="ECO:0000313" key="2">
    <source>
        <dbReference type="Proteomes" id="UP000295733"/>
    </source>
</evidence>
<reference evidence="1 2" key="1">
    <citation type="submission" date="2019-03" db="EMBL/GenBank/DDBJ databases">
        <title>Genomic Encyclopedia of Type Strains, Phase IV (KMG-IV): sequencing the most valuable type-strain genomes for metagenomic binning, comparative biology and taxonomic classification.</title>
        <authorList>
            <person name="Goeker M."/>
        </authorList>
    </citation>
    <scope>NUCLEOTIDE SEQUENCE [LARGE SCALE GENOMIC DNA]</scope>
    <source>
        <strain evidence="1 2">DSM 2781</strain>
    </source>
</reference>
<dbReference type="InterPro" id="IPR008767">
    <property type="entry name" value="Phage_SPP1_head-tail_adaptor"/>
</dbReference>
<organism evidence="1 2">
    <name type="scientific">Rhodovulum adriaticum</name>
    <name type="common">Rhodopseudomonas adriatica</name>
    <dbReference type="NCBI Taxonomy" id="35804"/>
    <lineage>
        <taxon>Bacteria</taxon>
        <taxon>Pseudomonadati</taxon>
        <taxon>Pseudomonadota</taxon>
        <taxon>Alphaproteobacteria</taxon>
        <taxon>Rhodobacterales</taxon>
        <taxon>Paracoccaceae</taxon>
        <taxon>Rhodovulum</taxon>
    </lineage>
</organism>
<dbReference type="OrthoDB" id="7570189at2"/>
<keyword evidence="2" id="KW-1185">Reference proteome</keyword>